<evidence type="ECO:0000256" key="1">
    <source>
        <dbReference type="SAM" id="Phobius"/>
    </source>
</evidence>
<dbReference type="SUPFAM" id="SSF103473">
    <property type="entry name" value="MFS general substrate transporter"/>
    <property type="match status" value="1"/>
</dbReference>
<feature type="transmembrane region" description="Helical" evidence="1">
    <location>
        <begin position="178"/>
        <end position="199"/>
    </location>
</feature>
<sequence length="546" mass="61004">MYNRFCITPNCVVCPTGKPDDCMCSGVIYLITCISCGEEYIGETARSLCARIREHLDGKQRSHESTPLGNHKRVQHDRANFDVNAPKTAICRNVSQHKICYQPRSFVNRYDYSPAEKSSIIWAVAIGTILGTFPINYFYIKYGARWPFFISGVMSVCSTAFIPLAAHLGLPYLLFSRFVQGLAYAADFAAIGILCVRWAPLSQTCIFISVLTTFTPVSTVITNPLSGWLCESSLGWRSAYYIHATFGMFVFILWLICYRDDPQLHPSVSEKELAKIQKDKTQAHIERDSFVPYKDIIKNRVILIVWFNAFTEMTTVTLLLVYAPIYFHNVLGYDIPTTGVLVSFAASIHLPLKFVGGIISDHITSVSERHKMWFFNSIAVGLAGVFCALIGVFPANWSKTGVALFTLVITCMGMNPGGFYKCGTLSSRQYAHFVLATIQFMKCIALFVGPAMVAIVVSDERSHDQWRYVYWINGVLLFVANLTFFPTATDKPASFTLITRETRSAKLSDGSSCQIRDVEMNGNLANITLKGNGILELATTRLKNVD</sequence>
<dbReference type="GO" id="GO:0016020">
    <property type="term" value="C:membrane"/>
    <property type="evidence" value="ECO:0007669"/>
    <property type="project" value="TreeGrafter"/>
</dbReference>
<dbReference type="Pfam" id="PF07690">
    <property type="entry name" value="MFS_1"/>
    <property type="match status" value="1"/>
</dbReference>
<dbReference type="GO" id="GO:0022857">
    <property type="term" value="F:transmembrane transporter activity"/>
    <property type="evidence" value="ECO:0007669"/>
    <property type="project" value="InterPro"/>
</dbReference>
<feature type="transmembrane region" description="Helical" evidence="1">
    <location>
        <begin position="331"/>
        <end position="352"/>
    </location>
</feature>
<feature type="transmembrane region" description="Helical" evidence="1">
    <location>
        <begin position="206"/>
        <end position="226"/>
    </location>
</feature>
<proteinExistence type="predicted"/>
<evidence type="ECO:0008006" key="4">
    <source>
        <dbReference type="Google" id="ProtNLM"/>
    </source>
</evidence>
<evidence type="ECO:0000313" key="2">
    <source>
        <dbReference type="EMBL" id="EYB98159.1"/>
    </source>
</evidence>
<gene>
    <name evidence="2" type="primary">Acey_s0133.g1744</name>
    <name evidence="2" type="ORF">Y032_0133g1744</name>
</gene>
<dbReference type="OrthoDB" id="2985014at2759"/>
<comment type="caution">
    <text evidence="2">The sequence shown here is derived from an EMBL/GenBank/DDBJ whole genome shotgun (WGS) entry which is preliminary data.</text>
</comment>
<feature type="transmembrane region" description="Helical" evidence="1">
    <location>
        <begin position="432"/>
        <end position="456"/>
    </location>
</feature>
<feature type="transmembrane region" description="Helical" evidence="1">
    <location>
        <begin position="301"/>
        <end position="325"/>
    </location>
</feature>
<dbReference type="InterPro" id="IPR011701">
    <property type="entry name" value="MFS"/>
</dbReference>
<feature type="transmembrane region" description="Helical" evidence="1">
    <location>
        <begin position="146"/>
        <end position="166"/>
    </location>
</feature>
<protein>
    <recommendedName>
        <fullName evidence="4">Major facilitator superfamily (MFS) profile domain-containing protein</fullName>
    </recommendedName>
</protein>
<dbReference type="Gene3D" id="1.20.1250.20">
    <property type="entry name" value="MFS general substrate transporter like domains"/>
    <property type="match status" value="2"/>
</dbReference>
<accession>A0A016T6D2</accession>
<dbReference type="PANTHER" id="PTHR45757">
    <property type="entry name" value="PROTEIN CBG23364-RELATED"/>
    <property type="match status" value="1"/>
</dbReference>
<keyword evidence="3" id="KW-1185">Reference proteome</keyword>
<feature type="transmembrane region" description="Helical" evidence="1">
    <location>
        <begin position="373"/>
        <end position="395"/>
    </location>
</feature>
<feature type="transmembrane region" description="Helical" evidence="1">
    <location>
        <begin position="120"/>
        <end position="139"/>
    </location>
</feature>
<dbReference type="EMBL" id="JARK01001469">
    <property type="protein sequence ID" value="EYB98159.1"/>
    <property type="molecule type" value="Genomic_DNA"/>
</dbReference>
<reference evidence="3" key="1">
    <citation type="journal article" date="2015" name="Nat. Genet.">
        <title>The genome and transcriptome of the zoonotic hookworm Ancylostoma ceylanicum identify infection-specific gene families.</title>
        <authorList>
            <person name="Schwarz E.M."/>
            <person name="Hu Y."/>
            <person name="Antoshechkin I."/>
            <person name="Miller M.M."/>
            <person name="Sternberg P.W."/>
            <person name="Aroian R.V."/>
        </authorList>
    </citation>
    <scope>NUCLEOTIDE SEQUENCE</scope>
    <source>
        <strain evidence="3">HY135</strain>
    </source>
</reference>
<dbReference type="InterPro" id="IPR036259">
    <property type="entry name" value="MFS_trans_sf"/>
</dbReference>
<keyword evidence="1" id="KW-0472">Membrane</keyword>
<name>A0A016T6D2_9BILA</name>
<feature type="transmembrane region" description="Helical" evidence="1">
    <location>
        <begin position="401"/>
        <end position="420"/>
    </location>
</feature>
<dbReference type="PANTHER" id="PTHR45757:SF17">
    <property type="entry name" value="MAJOR FACILITATOR SUPERFAMILY (MFS) PROFILE DOMAIN-CONTAINING PROTEIN"/>
    <property type="match status" value="1"/>
</dbReference>
<feature type="transmembrane region" description="Helical" evidence="1">
    <location>
        <begin position="238"/>
        <end position="257"/>
    </location>
</feature>
<dbReference type="STRING" id="53326.A0A016T6D2"/>
<dbReference type="AlphaFoldDB" id="A0A016T6D2"/>
<evidence type="ECO:0000313" key="3">
    <source>
        <dbReference type="Proteomes" id="UP000024635"/>
    </source>
</evidence>
<keyword evidence="1" id="KW-0812">Transmembrane</keyword>
<feature type="transmembrane region" description="Helical" evidence="1">
    <location>
        <begin position="468"/>
        <end position="485"/>
    </location>
</feature>
<dbReference type="Proteomes" id="UP000024635">
    <property type="component" value="Unassembled WGS sequence"/>
</dbReference>
<organism evidence="2 3">
    <name type="scientific">Ancylostoma ceylanicum</name>
    <dbReference type="NCBI Taxonomy" id="53326"/>
    <lineage>
        <taxon>Eukaryota</taxon>
        <taxon>Metazoa</taxon>
        <taxon>Ecdysozoa</taxon>
        <taxon>Nematoda</taxon>
        <taxon>Chromadorea</taxon>
        <taxon>Rhabditida</taxon>
        <taxon>Rhabditina</taxon>
        <taxon>Rhabditomorpha</taxon>
        <taxon>Strongyloidea</taxon>
        <taxon>Ancylostomatidae</taxon>
        <taxon>Ancylostomatinae</taxon>
        <taxon>Ancylostoma</taxon>
    </lineage>
</organism>
<keyword evidence="1" id="KW-1133">Transmembrane helix</keyword>